<keyword evidence="4" id="KW-0732">Signal</keyword>
<evidence type="ECO:0000256" key="4">
    <source>
        <dbReference type="ARBA" id="ARBA00022729"/>
    </source>
</evidence>
<dbReference type="GO" id="GO:0016810">
    <property type="term" value="F:hydrolase activity, acting on carbon-nitrogen (but not peptide) bonds"/>
    <property type="evidence" value="ECO:0007669"/>
    <property type="project" value="InterPro"/>
</dbReference>
<evidence type="ECO:0000313" key="8">
    <source>
        <dbReference type="Proteomes" id="UP001208771"/>
    </source>
</evidence>
<reference evidence="7" key="1">
    <citation type="submission" date="2022-07" db="EMBL/GenBank/DDBJ databases">
        <title>Ectorhizobium quercum gen.nov., sp. nov.</title>
        <authorList>
            <person name="Ma T."/>
            <person name="Li Y."/>
        </authorList>
    </citation>
    <scope>NUCLEOTIDE SEQUENCE</scope>
    <source>
        <strain evidence="7">BDR2-2</strain>
    </source>
</reference>
<dbReference type="EMBL" id="JANFPI010000004">
    <property type="protein sequence ID" value="MCX8998024.1"/>
    <property type="molecule type" value="Genomic_DNA"/>
</dbReference>
<dbReference type="Proteomes" id="UP001208771">
    <property type="component" value="Unassembled WGS sequence"/>
</dbReference>
<dbReference type="InterPro" id="IPR051398">
    <property type="entry name" value="Polysacch_Deacetylase"/>
</dbReference>
<evidence type="ECO:0000259" key="6">
    <source>
        <dbReference type="PROSITE" id="PS51677"/>
    </source>
</evidence>
<proteinExistence type="inferred from homology"/>
<name>A0AAE3N1K7_9HYPH</name>
<protein>
    <recommendedName>
        <fullName evidence="3">Chitooligosaccharide deacetylase</fullName>
    </recommendedName>
    <alternativeName>
        <fullName evidence="5">Nodulation protein B</fullName>
    </alternativeName>
</protein>
<evidence type="ECO:0000313" key="7">
    <source>
        <dbReference type="EMBL" id="MCX8998024.1"/>
    </source>
</evidence>
<sequence>MSFWPNVKSRLKYPLIRAGLEITALRPVRALFPKAGGRGVIWTLHHVRPEAGRAYAPNAYLAVTPDFLAEAIEESLAAGLTPVHLHDLPALLADPQDARNFVAFTLDDGYRNNREFAAPVFRRYGVPYTIFITPGFVERSRSMWWETAEALAAGRDSFRFDFGSGEEWVASRSLSEKSAVFERFARFIRAVDEDEAVARIDAAAAAYGVDPLAIVDDLTMTAAELADHAAEDALVHFGGHTMTHANLCRLDEARQRFEVETSLDRIESYVGVRPRSFSYPYGWASAFCAAAERAVAGAGIEVGVTTRPGVLHPGLLNATTRLPRVSLNGYYQKRRYVRALLSGVPFKLLA</sequence>
<organism evidence="7 8">
    <name type="scientific">Ectorhizobium quercum</name>
    <dbReference type="NCBI Taxonomy" id="2965071"/>
    <lineage>
        <taxon>Bacteria</taxon>
        <taxon>Pseudomonadati</taxon>
        <taxon>Pseudomonadota</taxon>
        <taxon>Alphaproteobacteria</taxon>
        <taxon>Hyphomicrobiales</taxon>
        <taxon>Rhizobiaceae</taxon>
        <taxon>Ectorhizobium</taxon>
    </lineage>
</organism>
<dbReference type="Gene3D" id="3.20.20.370">
    <property type="entry name" value="Glycoside hydrolase/deacetylase"/>
    <property type="match status" value="1"/>
</dbReference>
<dbReference type="GO" id="GO:0005975">
    <property type="term" value="P:carbohydrate metabolic process"/>
    <property type="evidence" value="ECO:0007669"/>
    <property type="project" value="InterPro"/>
</dbReference>
<dbReference type="RefSeq" id="WP_306411813.1">
    <property type="nucleotide sequence ID" value="NZ_JANFPI010000004.1"/>
</dbReference>
<dbReference type="SUPFAM" id="SSF88713">
    <property type="entry name" value="Glycoside hydrolase/deacetylase"/>
    <property type="match status" value="1"/>
</dbReference>
<dbReference type="InterPro" id="IPR002509">
    <property type="entry name" value="NODB_dom"/>
</dbReference>
<evidence type="ECO:0000256" key="5">
    <source>
        <dbReference type="ARBA" id="ARBA00032976"/>
    </source>
</evidence>
<comment type="caution">
    <text evidence="7">The sequence shown here is derived from an EMBL/GenBank/DDBJ whole genome shotgun (WGS) entry which is preliminary data.</text>
</comment>
<dbReference type="PROSITE" id="PS51677">
    <property type="entry name" value="NODB"/>
    <property type="match status" value="1"/>
</dbReference>
<keyword evidence="8" id="KW-1185">Reference proteome</keyword>
<feature type="domain" description="NodB homology" evidence="6">
    <location>
        <begin position="100"/>
        <end position="350"/>
    </location>
</feature>
<evidence type="ECO:0000256" key="3">
    <source>
        <dbReference type="ARBA" id="ARBA00020071"/>
    </source>
</evidence>
<dbReference type="InterPro" id="IPR011330">
    <property type="entry name" value="Glyco_hydro/deAcase_b/a-brl"/>
</dbReference>
<evidence type="ECO:0000256" key="2">
    <source>
        <dbReference type="ARBA" id="ARBA00010973"/>
    </source>
</evidence>
<accession>A0AAE3N1K7</accession>
<gene>
    <name evidence="7" type="ORF">NOF55_13015</name>
</gene>
<comment type="similarity">
    <text evidence="2">Belongs to the polysaccharide deacetylase family.</text>
</comment>
<dbReference type="Pfam" id="PF01522">
    <property type="entry name" value="Polysacc_deac_1"/>
    <property type="match status" value="1"/>
</dbReference>
<dbReference type="PANTHER" id="PTHR34216:SF7">
    <property type="entry name" value="POLY-BETA-1,6-N-ACETYL-D-GLUCOSAMINE N-DEACETYLASE"/>
    <property type="match status" value="1"/>
</dbReference>
<comment type="function">
    <text evidence="1">Is involved in generating a small heat-stable compound (Nod), an acylated oligomer of N-acetylglucosamine, that stimulates mitosis in various plant protoplasts.</text>
</comment>
<evidence type="ECO:0000256" key="1">
    <source>
        <dbReference type="ARBA" id="ARBA00003236"/>
    </source>
</evidence>
<dbReference type="PANTHER" id="PTHR34216">
    <property type="match status" value="1"/>
</dbReference>
<dbReference type="AlphaFoldDB" id="A0AAE3N1K7"/>